<dbReference type="InterPro" id="IPR058357">
    <property type="entry name" value="DUF8044"/>
</dbReference>
<evidence type="ECO:0000313" key="5">
    <source>
        <dbReference type="Proteomes" id="UP000255421"/>
    </source>
</evidence>
<dbReference type="EMBL" id="FNKQ01000006">
    <property type="protein sequence ID" value="SDR13619.1"/>
    <property type="molecule type" value="Genomic_DNA"/>
</dbReference>
<reference evidence="3" key="2">
    <citation type="submission" date="2016-10" db="EMBL/GenBank/DDBJ databases">
        <authorList>
            <person name="de Groot N.N."/>
        </authorList>
    </citation>
    <scope>NUCLEOTIDE SEQUENCE [LARGE SCALE GENOMIC DNA]</scope>
    <source>
        <strain evidence="3">CGMCC 1.12397</strain>
    </source>
</reference>
<keyword evidence="1" id="KW-1133">Transmembrane helix</keyword>
<proteinExistence type="predicted"/>
<feature type="transmembrane region" description="Helical" evidence="1">
    <location>
        <begin position="63"/>
        <end position="83"/>
    </location>
</feature>
<dbReference type="Proteomes" id="UP000199289">
    <property type="component" value="Unassembled WGS sequence"/>
</dbReference>
<dbReference type="Pfam" id="PF26161">
    <property type="entry name" value="DUF8044"/>
    <property type="match status" value="1"/>
</dbReference>
<reference evidence="4" key="1">
    <citation type="submission" date="2016-10" db="EMBL/GenBank/DDBJ databases">
        <authorList>
            <person name="Varghese N."/>
            <person name="Submissions S."/>
        </authorList>
    </citation>
    <scope>NUCLEOTIDE SEQUENCE [LARGE SCALE GENOMIC DNA]</scope>
    <source>
        <strain evidence="4">CGMCC 1.12397</strain>
    </source>
</reference>
<protein>
    <submittedName>
        <fullName evidence="3">Uncharacterized protein</fullName>
    </submittedName>
</protein>
<dbReference type="EMBL" id="QQST01000004">
    <property type="protein sequence ID" value="RDI69689.1"/>
    <property type="molecule type" value="Genomic_DNA"/>
</dbReference>
<evidence type="ECO:0000313" key="3">
    <source>
        <dbReference type="EMBL" id="SDR13619.1"/>
    </source>
</evidence>
<accession>A0A1H1GKG9</accession>
<organism evidence="3 4">
    <name type="scientific">Halopelagius longus</name>
    <dbReference type="NCBI Taxonomy" id="1236180"/>
    <lineage>
        <taxon>Archaea</taxon>
        <taxon>Methanobacteriati</taxon>
        <taxon>Methanobacteriota</taxon>
        <taxon>Stenosarchaea group</taxon>
        <taxon>Halobacteria</taxon>
        <taxon>Halobacteriales</taxon>
        <taxon>Haloferacaceae</taxon>
    </lineage>
</organism>
<evidence type="ECO:0000313" key="2">
    <source>
        <dbReference type="EMBL" id="RDI69689.1"/>
    </source>
</evidence>
<name>A0A1H1GKG9_9EURY</name>
<gene>
    <name evidence="2" type="ORF">DWB78_18130</name>
    <name evidence="3" type="ORF">SAMN05216278_3728</name>
</gene>
<dbReference type="Proteomes" id="UP000255421">
    <property type="component" value="Unassembled WGS sequence"/>
</dbReference>
<keyword evidence="5" id="KW-1185">Reference proteome</keyword>
<keyword evidence="1" id="KW-0472">Membrane</keyword>
<dbReference type="RefSeq" id="WP_092539210.1">
    <property type="nucleotide sequence ID" value="NZ_FNKQ01000006.1"/>
</dbReference>
<dbReference type="AlphaFoldDB" id="A0A1H1GKG9"/>
<feature type="transmembrane region" description="Helical" evidence="1">
    <location>
        <begin position="33"/>
        <end position="51"/>
    </location>
</feature>
<feature type="transmembrane region" description="Helical" evidence="1">
    <location>
        <begin position="9"/>
        <end position="27"/>
    </location>
</feature>
<sequence>MAVTRRERFVHAQLGWMLAGTFALSVLDAFSYELFFVVALIGFLVVTELTAPFSVTPRWRRRLRWIIALGLVGFGYVIVRRILDLLPPGVL</sequence>
<keyword evidence="1" id="KW-0812">Transmembrane</keyword>
<dbReference type="OrthoDB" id="146654at2157"/>
<evidence type="ECO:0000313" key="4">
    <source>
        <dbReference type="Proteomes" id="UP000199289"/>
    </source>
</evidence>
<evidence type="ECO:0000256" key="1">
    <source>
        <dbReference type="SAM" id="Phobius"/>
    </source>
</evidence>
<reference evidence="2 5" key="3">
    <citation type="submission" date="2018-07" db="EMBL/GenBank/DDBJ databases">
        <title>Genome sequence of extremly halophilic archaeon Halopelagius longus strain BC12-B1.</title>
        <authorList>
            <person name="Zhang X."/>
        </authorList>
    </citation>
    <scope>NUCLEOTIDE SEQUENCE [LARGE SCALE GENOMIC DNA]</scope>
    <source>
        <strain evidence="2 5">BC12-B1</strain>
    </source>
</reference>